<name>A0A2X0V8U1_9GAMM</name>
<dbReference type="EMBL" id="UAPV01000001">
    <property type="protein sequence ID" value="SPT69556.1"/>
    <property type="molecule type" value="Genomic_DNA"/>
</dbReference>
<evidence type="ECO:0000313" key="1">
    <source>
        <dbReference type="EMBL" id="SPT69556.1"/>
    </source>
</evidence>
<reference evidence="1 2" key="1">
    <citation type="submission" date="2018-06" db="EMBL/GenBank/DDBJ databases">
        <authorList>
            <consortium name="Pathogen Informatics"/>
            <person name="Doyle S."/>
        </authorList>
    </citation>
    <scope>NUCLEOTIDE SEQUENCE [LARGE SCALE GENOMIC DNA]</scope>
    <source>
        <strain evidence="1 2">NCTC13093</strain>
    </source>
</reference>
<proteinExistence type="predicted"/>
<evidence type="ECO:0000313" key="2">
    <source>
        <dbReference type="Proteomes" id="UP000250086"/>
    </source>
</evidence>
<dbReference type="AlphaFoldDB" id="A0A2X0V8U1"/>
<organism evidence="1 2">
    <name type="scientific">Anaerobiospirillum thomasii</name>
    <dbReference type="NCBI Taxonomy" id="179995"/>
    <lineage>
        <taxon>Bacteria</taxon>
        <taxon>Pseudomonadati</taxon>
        <taxon>Pseudomonadota</taxon>
        <taxon>Gammaproteobacteria</taxon>
        <taxon>Aeromonadales</taxon>
        <taxon>Succinivibrionaceae</taxon>
        <taxon>Anaerobiospirillum</taxon>
    </lineage>
</organism>
<gene>
    <name evidence="1" type="ORF">NCTC13093_00933</name>
</gene>
<sequence length="447" mass="49230">MKKILLALLITAALVSSLCLGQIMGAVYIFDSKIESALNKVQSKVKGLSFDIASSEGYFGSRRLVVNYAYALSENMAQFYKTDKIYGAFELNLNIGILAFRTDIKPVRGYGNLDTLLSGFSKDSIDYHAVFEGSAFSMSAGGVINLKPIQAVYETLQCTLGESAAVFDLKDLSTLKVDLKSAGLLCNENTRYNFKNALNFTLRDLLFSANIDIEKKSIRDNINFALSLFDLDFSTVYALGFKNDEKVKDMSVRERFTLEGFNSKLSLKDAGQGKTALGFDAAGNIGIFMPYIKNDRVQSGIKLDNMLLNFDVDGIMLGNIDKALKLKDAKKAVATLLGKGLFSFNLKQFSFVSGGDKSLIDAKVEFFVDEIWQSISSFEVQSSINLAKSFIRSLPPSYQKDMENASVNGVFSEGFDSYSSSVSYKDGALYINGTKQDVKDSEPDEQD</sequence>
<accession>A0A2X0V8U1</accession>
<dbReference type="RefSeq" id="WP_113743716.1">
    <property type="nucleotide sequence ID" value="NZ_UAPV01000001.1"/>
</dbReference>
<dbReference type="Proteomes" id="UP000250086">
    <property type="component" value="Unassembled WGS sequence"/>
</dbReference>
<protein>
    <submittedName>
        <fullName evidence="1">Uncharacterized protein</fullName>
    </submittedName>
</protein>
<keyword evidence="2" id="KW-1185">Reference proteome</keyword>